<feature type="domain" description="KNTC1 first ARM-repeats" evidence="4">
    <location>
        <begin position="358"/>
        <end position="583"/>
    </location>
</feature>
<dbReference type="EMBL" id="OU896707">
    <property type="protein sequence ID" value="CAG9812993.1"/>
    <property type="molecule type" value="Genomic_DNA"/>
</dbReference>
<feature type="domain" description="RZZ complex subunit KNTC1/ROD C-terminal" evidence="1">
    <location>
        <begin position="1477"/>
        <end position="1986"/>
    </location>
</feature>
<evidence type="ECO:0008006" key="7">
    <source>
        <dbReference type="Google" id="ProtNLM"/>
    </source>
</evidence>
<dbReference type="GO" id="GO:1990423">
    <property type="term" value="C:RZZ complex"/>
    <property type="evidence" value="ECO:0007669"/>
    <property type="project" value="TreeGrafter"/>
</dbReference>
<dbReference type="SUPFAM" id="SSF50978">
    <property type="entry name" value="WD40 repeat-like"/>
    <property type="match status" value="1"/>
</dbReference>
<dbReference type="InterPro" id="IPR055403">
    <property type="entry name" value="ARM_KNTC1_1st"/>
</dbReference>
<dbReference type="InterPro" id="IPR052802">
    <property type="entry name" value="KNTC1"/>
</dbReference>
<dbReference type="Pfam" id="PF10493">
    <property type="entry name" value="Rod_C"/>
    <property type="match status" value="1"/>
</dbReference>
<evidence type="ECO:0000259" key="4">
    <source>
        <dbReference type="Pfam" id="PF24520"/>
    </source>
</evidence>
<name>A0A9N9X230_PHACE</name>
<dbReference type="InterPro" id="IPR019527">
    <property type="entry name" value="RZZ-complex_KNTC1/ROD_C"/>
</dbReference>
<dbReference type="GO" id="GO:0031267">
    <property type="term" value="F:small GTPase binding"/>
    <property type="evidence" value="ECO:0007669"/>
    <property type="project" value="TreeGrafter"/>
</dbReference>
<dbReference type="InterPro" id="IPR055405">
    <property type="entry name" value="ARM_KNTC1_3rd"/>
</dbReference>
<dbReference type="Proteomes" id="UP001153737">
    <property type="component" value="Chromosome 1"/>
</dbReference>
<dbReference type="InterPro" id="IPR036322">
    <property type="entry name" value="WD40_repeat_dom_sf"/>
</dbReference>
<protein>
    <recommendedName>
        <fullName evidence="7">RZZ complex subunit KNTC1/ROD C-terminal domain-containing protein</fullName>
    </recommendedName>
</protein>
<organism evidence="5 6">
    <name type="scientific">Phaedon cochleariae</name>
    <name type="common">Mustard beetle</name>
    <dbReference type="NCBI Taxonomy" id="80249"/>
    <lineage>
        <taxon>Eukaryota</taxon>
        <taxon>Metazoa</taxon>
        <taxon>Ecdysozoa</taxon>
        <taxon>Arthropoda</taxon>
        <taxon>Hexapoda</taxon>
        <taxon>Insecta</taxon>
        <taxon>Pterygota</taxon>
        <taxon>Neoptera</taxon>
        <taxon>Endopterygota</taxon>
        <taxon>Coleoptera</taxon>
        <taxon>Polyphaga</taxon>
        <taxon>Cucujiformia</taxon>
        <taxon>Chrysomeloidea</taxon>
        <taxon>Chrysomelidae</taxon>
        <taxon>Chrysomelinae</taxon>
        <taxon>Chrysomelini</taxon>
        <taxon>Phaedon</taxon>
    </lineage>
</organism>
<dbReference type="GO" id="GO:1903394">
    <property type="term" value="P:protein localization to kinetochore involved in kinetochore assembly"/>
    <property type="evidence" value="ECO:0007669"/>
    <property type="project" value="TreeGrafter"/>
</dbReference>
<dbReference type="GO" id="GO:0007094">
    <property type="term" value="P:mitotic spindle assembly checkpoint signaling"/>
    <property type="evidence" value="ECO:0007669"/>
    <property type="project" value="TreeGrafter"/>
</dbReference>
<evidence type="ECO:0000313" key="5">
    <source>
        <dbReference type="EMBL" id="CAG9812993.1"/>
    </source>
</evidence>
<dbReference type="GO" id="GO:0005828">
    <property type="term" value="C:kinetochore microtubule"/>
    <property type="evidence" value="ECO:0007669"/>
    <property type="project" value="TreeGrafter"/>
</dbReference>
<dbReference type="GO" id="GO:0000070">
    <property type="term" value="P:mitotic sister chromatid segregation"/>
    <property type="evidence" value="ECO:0007669"/>
    <property type="project" value="TreeGrafter"/>
</dbReference>
<evidence type="ECO:0000259" key="2">
    <source>
        <dbReference type="Pfam" id="PF24515"/>
    </source>
</evidence>
<evidence type="ECO:0000259" key="3">
    <source>
        <dbReference type="Pfam" id="PF24516"/>
    </source>
</evidence>
<proteinExistence type="predicted"/>
<dbReference type="Pfam" id="PF24516">
    <property type="entry name" value="ARM_KNTC1_2nd"/>
    <property type="match status" value="1"/>
</dbReference>
<feature type="domain" description="KNTC1 second ARM-repeats" evidence="3">
    <location>
        <begin position="697"/>
        <end position="838"/>
    </location>
</feature>
<dbReference type="InterPro" id="IPR055404">
    <property type="entry name" value="ARM_KNTC1_2nd"/>
</dbReference>
<dbReference type="Pfam" id="PF24515">
    <property type="entry name" value="ARM_KNTC1_3rd"/>
    <property type="match status" value="1"/>
</dbReference>
<feature type="domain" description="KNTC1 third ARM-repeats" evidence="2">
    <location>
        <begin position="1220"/>
        <end position="1428"/>
    </location>
</feature>
<reference evidence="5" key="1">
    <citation type="submission" date="2022-01" db="EMBL/GenBank/DDBJ databases">
        <authorList>
            <person name="King R."/>
        </authorList>
    </citation>
    <scope>NUCLEOTIDE SEQUENCE</scope>
</reference>
<sequence>MEDFGVIEIGFNSADETMNFGSRCIGYENLYEISTIACFTSDASSTSQVTVNCLVQQNGHIVLATGNSLKIFDDTQLTNLVHCVVFNTNIVDLAVSPNNRFLLLCLDNGIVNIFDESGKETTCVYTKCLTSKILENDFVKGFHEEFVPYVSSFVVVYHSGTIFRLFAEFNDEETSDKTAEEVVWNSEEICDLKRRVTSASYNYPVLLTNGGDLNIINVEDGIILDGASLAMKQVYPFENKFISLDFEGKLWMICSLTLIYFSIDYDTLLEEILVLDDENTQILAATKPNELGESFLQLLNEDFSNVFSLRISHPVNLVQMLSSTEDLIFVSKVFKEGKITELRLQSVYETQPELKLAKLIKRHRFEEAEQFAKTFNINPVIILKAKAQLIVDKAECSSEDINNLIKLMDSINDEYFNLECCSNVDCSNFEDVKKILIYGSGISPKNRNMTDNQMVLTDSLFRFDTYRALSDEDDIQAWYRFHTCDLIEELKMYLRNHKIEDAIMIYSRLDKKTIDILNEDTIEDILAILNNFQYYVYQPFLPTFIPITMAHLPRALPIFIKWLHQKIFVLEKRDKLNFPQSGIYLAENMLKLLKVDKNSIPFQRECTLIGKSLDDLSYLMDGLIMIQNLKKQFGINIQLSDYFEGPKSLMHTLLNIIMSPDDYDHFLKEFLYHYMLQNRFDPDSIFLEEIKNQMKYEDCWETITSILKHISSVKMKLTATIEILDNAPVPWCDVVRKIGQSALKYSHPLVSQISYILQDEQRLIVMRNPNYKIRGWVIKDRLELIQAIRRLIYVNESSLVKDALHLCKTAEDKRDANVVLIENFILKGCLDDAMSILENNSDEDIYACSKTLLRMAEIRINSKLGTEIERGYFYNVLGILRTRLLAKSENKFETESFDRTIQVTRAVYNINKHYKLDITTDKMRSVKTKNQILEELIEDTATEIKIGHLDIVEILNHAEKLSLYFSSGKDQILNRLCEKIGRYDIVLKVAEHLNDAESDSKCLYQIAILFLKYLGSNKTVSLEESFDDSTCDLMSQTIANATIRHFDYNNDSEMLMRGIKLARNIVTKALCIADKEDIEVIVEIMNWLDSCFYLTRQSSSLQRELFRNLYNPKAIVPSFDMLFSIRSCFQNYLGYIENLKGSSRLPISGFANNIPLLTQEQLTKEITMLPRMVENFCREGQHLTAFMVLNTFQRSLNLVPQIDSKVLELLHTIILSKCLPQLLHVVISANYIDVNLLYNILLACRKDYLNYIQRYMKLYKRQPRKLYDLSVVGVRLLDVYGETSGRNVMVNAAKTCKWWKKLKSVHGSYPYDDFFKCNADARLKQLISLDAVDVDIINMYTADFELEAQHYYMEYLSCCLLNWLPEYRTEVSLDGKKSIIMENDELLLLSKCQKIIELLVDKVAVFNMLENISKTVNFYYHEVFICIYKILVKDTNSSNSYSNNIVLLLFLKKYCRFSPPNQREKEEWYTSFPDSQTLDPLSEFRLPFTKILFTSDIWSILRPEISLKSYELWFGGTDILMKNLKIDDICVYAVKQVVSSGVLGDIMSKSWVLYPKFEDLFQEVDKCVQHISDLERATSVIYHLMYHTPNGADKVIAAKLSYKYAAKYIEKYPSSPDVAKAYMKVKNKYFGFSAMHILYKYNLATEKYLGLVSHPESLVENLYMDERIVKGIESVSLEYSDVSKAVDALSEIFGLNIMQIRSNLLNHWLNSSDIIDLDSTVSMPTVSVQSNECESDDNLKRATYMCSTSDIEYWQTYLLKIGLFEDDVKETEQKSLSFKAKALKCFCAITDEEKISQMTKLTYTEFWDLVNKLTLLSELEILGISLDLETLDQYNKKELLKRLSQLGTTFAIKGMGSICMTYALEDNRYWEYIIKNSIKLGMVPELKVYVDFLKNKCDKGFYLKAWQYIVEQAFQQTSFTSEDALQDTFVENFLVIQSCPVLFYLNFEKIFHRCIGLKKPEFAAVLLQYLPEEKKKLHLEEILKCDTVLENLDILEVKGIWGVQNVRKWINNKKNHI</sequence>
<reference evidence="5" key="2">
    <citation type="submission" date="2022-10" db="EMBL/GenBank/DDBJ databases">
        <authorList>
            <consortium name="ENA_rothamsted_submissions"/>
            <consortium name="culmorum"/>
            <person name="King R."/>
        </authorList>
    </citation>
    <scope>NUCLEOTIDE SEQUENCE</scope>
</reference>
<dbReference type="GO" id="GO:0005737">
    <property type="term" value="C:cytoplasm"/>
    <property type="evidence" value="ECO:0007669"/>
    <property type="project" value="TreeGrafter"/>
</dbReference>
<evidence type="ECO:0000313" key="6">
    <source>
        <dbReference type="Proteomes" id="UP001153737"/>
    </source>
</evidence>
<keyword evidence="6" id="KW-1185">Reference proteome</keyword>
<gene>
    <name evidence="5" type="ORF">PHAECO_LOCUS1403</name>
</gene>
<dbReference type="PANTHER" id="PTHR15688:SF1">
    <property type="entry name" value="KINETOCHORE-ASSOCIATED PROTEIN 1"/>
    <property type="match status" value="1"/>
</dbReference>
<dbReference type="OrthoDB" id="343783at2759"/>
<dbReference type="PANTHER" id="PTHR15688">
    <property type="entry name" value="KINETOCHORE-ASSOCIATED PROTEIN 1"/>
    <property type="match status" value="1"/>
</dbReference>
<evidence type="ECO:0000259" key="1">
    <source>
        <dbReference type="Pfam" id="PF10493"/>
    </source>
</evidence>
<accession>A0A9N9X230</accession>
<dbReference type="Pfam" id="PF24520">
    <property type="entry name" value="ARM_KNTC1_1st"/>
    <property type="match status" value="1"/>
</dbReference>